<dbReference type="STRING" id="420662.Mpe_A2810"/>
<dbReference type="AlphaFoldDB" id="A2SJM5"/>
<name>A2SJM5_METPP</name>
<protein>
    <submittedName>
        <fullName evidence="1">Uncharacterized protein</fullName>
    </submittedName>
</protein>
<accession>A2SJM5</accession>
<reference evidence="1 2" key="1">
    <citation type="journal article" date="2007" name="J. Bacteriol.">
        <title>Whole-genome analysis of the methyl tert-butyl ether-degrading beta-proteobacterium Methylibium petroleiphilum PM1.</title>
        <authorList>
            <person name="Kane S.R."/>
            <person name="Chakicherla A.Y."/>
            <person name="Chain P.S.G."/>
            <person name="Schmidt R."/>
            <person name="Shin M.W."/>
            <person name="Legler T.C."/>
            <person name="Scow K.M."/>
            <person name="Larimer F.W."/>
            <person name="Lucas S.M."/>
            <person name="Richardson P.M."/>
            <person name="Hristova K.R."/>
        </authorList>
    </citation>
    <scope>NUCLEOTIDE SEQUENCE [LARGE SCALE GENOMIC DNA]</scope>
    <source>
        <strain evidence="2">ATCC BAA-1232 / LMG 22953 / PM1</strain>
    </source>
</reference>
<organism evidence="1 2">
    <name type="scientific">Methylibium petroleiphilum (strain ATCC BAA-1232 / LMG 22953 / PM1)</name>
    <dbReference type="NCBI Taxonomy" id="420662"/>
    <lineage>
        <taxon>Bacteria</taxon>
        <taxon>Pseudomonadati</taxon>
        <taxon>Pseudomonadota</taxon>
        <taxon>Betaproteobacteria</taxon>
        <taxon>Burkholderiales</taxon>
        <taxon>Sphaerotilaceae</taxon>
        <taxon>Methylibium</taxon>
    </lineage>
</organism>
<gene>
    <name evidence="1" type="ordered locus">Mpe_A2810</name>
</gene>
<dbReference type="EMBL" id="CP000555">
    <property type="protein sequence ID" value="ABM95764.1"/>
    <property type="molecule type" value="Genomic_DNA"/>
</dbReference>
<sequence>MDDPGDRVYRKTDRGMGEVRLRSGGLSARSRTALILVNGVDSLAALRAKIGPDADALVEALAAEGHVEPAAPPVRRVADSPGAQPLPVDIAVESVAPREAETSAAEVRERLAPLRREALARLAPHYGPDAVVVAGPLLGAATLEDYCKALEALESKVSVNLGRKQAIKLLAGLKPV</sequence>
<dbReference type="KEGG" id="mpt:Mpe_A2810"/>
<evidence type="ECO:0000313" key="2">
    <source>
        <dbReference type="Proteomes" id="UP000000366"/>
    </source>
</evidence>
<proteinExistence type="predicted"/>
<dbReference type="Proteomes" id="UP000000366">
    <property type="component" value="Chromosome"/>
</dbReference>
<dbReference type="HOGENOM" id="CLU_1523442_0_0_4"/>
<dbReference type="eggNOG" id="ENOG5031U8K">
    <property type="taxonomic scope" value="Bacteria"/>
</dbReference>
<keyword evidence="2" id="KW-1185">Reference proteome</keyword>
<evidence type="ECO:0000313" key="1">
    <source>
        <dbReference type="EMBL" id="ABM95764.1"/>
    </source>
</evidence>